<dbReference type="Proteomes" id="UP000199228">
    <property type="component" value="Unassembled WGS sequence"/>
</dbReference>
<dbReference type="Gene3D" id="3.10.50.40">
    <property type="match status" value="1"/>
</dbReference>
<evidence type="ECO:0000256" key="7">
    <source>
        <dbReference type="SAM" id="SignalP"/>
    </source>
</evidence>
<dbReference type="PANTHER" id="PTHR47245:SF1">
    <property type="entry name" value="FOLDASE PROTEIN PRSA"/>
    <property type="match status" value="1"/>
</dbReference>
<dbReference type="InterPro" id="IPR046357">
    <property type="entry name" value="PPIase_dom_sf"/>
</dbReference>
<evidence type="ECO:0000313" key="10">
    <source>
        <dbReference type="Proteomes" id="UP000199228"/>
    </source>
</evidence>
<keyword evidence="10" id="KW-1185">Reference proteome</keyword>
<dbReference type="EC" id="5.2.1.8" evidence="2"/>
<dbReference type="PROSITE" id="PS51257">
    <property type="entry name" value="PROKAR_LIPOPROTEIN"/>
    <property type="match status" value="1"/>
</dbReference>
<dbReference type="OrthoDB" id="14196at2"/>
<evidence type="ECO:0000256" key="4">
    <source>
        <dbReference type="ARBA" id="ARBA00023110"/>
    </source>
</evidence>
<keyword evidence="3 7" id="KW-0732">Signal</keyword>
<dbReference type="Pfam" id="PF13145">
    <property type="entry name" value="Rotamase_2"/>
    <property type="match status" value="1"/>
</dbReference>
<evidence type="ECO:0000256" key="2">
    <source>
        <dbReference type="ARBA" id="ARBA00013194"/>
    </source>
</evidence>
<gene>
    <name evidence="9" type="ORF">SAMN02910417_01633</name>
</gene>
<name>A0A1G6BMD2_EUBOX</name>
<feature type="chain" id="PRO_5039441237" description="peptidylprolyl isomerase" evidence="7">
    <location>
        <begin position="19"/>
        <end position="325"/>
    </location>
</feature>
<dbReference type="SUPFAM" id="SSF54534">
    <property type="entry name" value="FKBP-like"/>
    <property type="match status" value="1"/>
</dbReference>
<dbReference type="InterPro" id="IPR000297">
    <property type="entry name" value="PPIase_PpiC"/>
</dbReference>
<dbReference type="InterPro" id="IPR050245">
    <property type="entry name" value="PrsA_foldase"/>
</dbReference>
<dbReference type="EMBL" id="FMXR01000011">
    <property type="protein sequence ID" value="SDB21763.1"/>
    <property type="molecule type" value="Genomic_DNA"/>
</dbReference>
<evidence type="ECO:0000256" key="3">
    <source>
        <dbReference type="ARBA" id="ARBA00022729"/>
    </source>
</evidence>
<dbReference type="RefSeq" id="WP_090173864.1">
    <property type="nucleotide sequence ID" value="NZ_FMXR01000011.1"/>
</dbReference>
<dbReference type="AlphaFoldDB" id="A0A1G6BMD2"/>
<dbReference type="GO" id="GO:0003755">
    <property type="term" value="F:peptidyl-prolyl cis-trans isomerase activity"/>
    <property type="evidence" value="ECO:0007669"/>
    <property type="project" value="UniProtKB-KW"/>
</dbReference>
<dbReference type="PROSITE" id="PS50198">
    <property type="entry name" value="PPIC_PPIASE_2"/>
    <property type="match status" value="1"/>
</dbReference>
<keyword evidence="4 6" id="KW-0697">Rotamase</keyword>
<evidence type="ECO:0000256" key="5">
    <source>
        <dbReference type="ARBA" id="ARBA00023235"/>
    </source>
</evidence>
<accession>A0A1G6BMD2</accession>
<evidence type="ECO:0000259" key="8">
    <source>
        <dbReference type="PROSITE" id="PS50198"/>
    </source>
</evidence>
<evidence type="ECO:0000256" key="6">
    <source>
        <dbReference type="PROSITE-ProRule" id="PRU00278"/>
    </source>
</evidence>
<keyword evidence="5 6" id="KW-0413">Isomerase</keyword>
<reference evidence="9 10" key="1">
    <citation type="submission" date="2016-10" db="EMBL/GenBank/DDBJ databases">
        <authorList>
            <person name="de Groot N.N."/>
        </authorList>
    </citation>
    <scope>NUCLEOTIDE SEQUENCE [LARGE SCALE GENOMIC DNA]</scope>
    <source>
        <strain evidence="9 10">DSM 3217</strain>
    </source>
</reference>
<dbReference type="PANTHER" id="PTHR47245">
    <property type="entry name" value="PEPTIDYLPROLYL ISOMERASE"/>
    <property type="match status" value="1"/>
</dbReference>
<organism evidence="9 10">
    <name type="scientific">Eubacterium oxidoreducens</name>
    <dbReference type="NCBI Taxonomy" id="1732"/>
    <lineage>
        <taxon>Bacteria</taxon>
        <taxon>Bacillati</taxon>
        <taxon>Bacillota</taxon>
        <taxon>Clostridia</taxon>
        <taxon>Eubacteriales</taxon>
        <taxon>Eubacteriaceae</taxon>
        <taxon>Eubacterium</taxon>
    </lineage>
</organism>
<evidence type="ECO:0000256" key="1">
    <source>
        <dbReference type="ARBA" id="ARBA00000971"/>
    </source>
</evidence>
<protein>
    <recommendedName>
        <fullName evidence="2">peptidylprolyl isomerase</fullName>
        <ecNumber evidence="2">5.2.1.8</ecNumber>
    </recommendedName>
</protein>
<feature type="signal peptide" evidence="7">
    <location>
        <begin position="1"/>
        <end position="18"/>
    </location>
</feature>
<sequence>MKKIMVLAATMAVTASMICGCSSVNKDAANGSGSGKSIFKIDHQSCSVSQARIYLLNYQNIYGKMYEMDVTTQEDKVESFESYIKEMTLSQLAQTVAMAQLAQERELSLSEQTLESISNAAEAYYESLTDEEINYTSATKAQIEEMYQQYALANLLYSSLTESVSEEVSDNEARVMKIHQIYVTDEETANTVSKKLEAGGDFDSVAATYTQADSVSLEVRRGDLPQEVEDVAFEMEDGDTSSMIETSAGYYFVYCENHYLKEETDNNKQLVVQERKTEAFESEYHSYLSSVTTKLNESVWDQVEMVTGDGYESNSFFTTYSEYCE</sequence>
<proteinExistence type="predicted"/>
<comment type="catalytic activity">
    <reaction evidence="1">
        <text>[protein]-peptidylproline (omega=180) = [protein]-peptidylproline (omega=0)</text>
        <dbReference type="Rhea" id="RHEA:16237"/>
        <dbReference type="Rhea" id="RHEA-COMP:10747"/>
        <dbReference type="Rhea" id="RHEA-COMP:10748"/>
        <dbReference type="ChEBI" id="CHEBI:83833"/>
        <dbReference type="ChEBI" id="CHEBI:83834"/>
        <dbReference type="EC" id="5.2.1.8"/>
    </reaction>
</comment>
<feature type="domain" description="PpiC" evidence="8">
    <location>
        <begin position="173"/>
        <end position="257"/>
    </location>
</feature>
<dbReference type="STRING" id="1732.SAMN02910417_01633"/>
<evidence type="ECO:0000313" key="9">
    <source>
        <dbReference type="EMBL" id="SDB21763.1"/>
    </source>
</evidence>